<protein>
    <recommendedName>
        <fullName evidence="3">Translocation and assembly module subunit TamA</fullName>
    </recommendedName>
    <alternativeName>
        <fullName evidence="9">Autotransporter assembly factor TamA</fullName>
    </alternativeName>
</protein>
<evidence type="ECO:0000256" key="4">
    <source>
        <dbReference type="ARBA" id="ARBA00022452"/>
    </source>
</evidence>
<name>A0A937D4K8_9BURK</name>
<keyword evidence="8" id="KW-0998">Cell outer membrane</keyword>
<feature type="signal peptide" evidence="11">
    <location>
        <begin position="1"/>
        <end position="27"/>
    </location>
</feature>
<dbReference type="EMBL" id="JAEQNA010000002">
    <property type="protein sequence ID" value="MBL0420427.1"/>
    <property type="molecule type" value="Genomic_DNA"/>
</dbReference>
<comment type="subunit">
    <text evidence="10">Interacts with TamB to form the translocation and assembly module (TAM).</text>
</comment>
<comment type="caution">
    <text evidence="14">The sequence shown here is derived from an EMBL/GenBank/DDBJ whole genome shotgun (WGS) entry which is preliminary data.</text>
</comment>
<dbReference type="InterPro" id="IPR039910">
    <property type="entry name" value="D15-like"/>
</dbReference>
<dbReference type="InterPro" id="IPR035243">
    <property type="entry name" value="TamA_POTRA_Dom_1"/>
</dbReference>
<evidence type="ECO:0000256" key="9">
    <source>
        <dbReference type="ARBA" id="ARBA00033063"/>
    </source>
</evidence>
<comment type="similarity">
    <text evidence="2">Belongs to the TamA family.</text>
</comment>
<dbReference type="PANTHER" id="PTHR12815">
    <property type="entry name" value="SORTING AND ASSEMBLY MACHINERY SAMM50 PROTEIN FAMILY MEMBER"/>
    <property type="match status" value="1"/>
</dbReference>
<organism evidence="14 15">
    <name type="scientific">Ramlibacter aurantiacus</name>
    <dbReference type="NCBI Taxonomy" id="2801330"/>
    <lineage>
        <taxon>Bacteria</taxon>
        <taxon>Pseudomonadati</taxon>
        <taxon>Pseudomonadota</taxon>
        <taxon>Betaproteobacteria</taxon>
        <taxon>Burkholderiales</taxon>
        <taxon>Comamonadaceae</taxon>
        <taxon>Ramlibacter</taxon>
    </lineage>
</organism>
<accession>A0A937D4K8</accession>
<evidence type="ECO:0000256" key="3">
    <source>
        <dbReference type="ARBA" id="ARBA00015419"/>
    </source>
</evidence>
<dbReference type="Pfam" id="PF17243">
    <property type="entry name" value="POTRA_TamA_1"/>
    <property type="match status" value="1"/>
</dbReference>
<dbReference type="InterPro" id="IPR000184">
    <property type="entry name" value="Bac_surfAg_D15"/>
</dbReference>
<dbReference type="Gene3D" id="3.10.20.310">
    <property type="entry name" value="membrane protein fhac"/>
    <property type="match status" value="2"/>
</dbReference>
<evidence type="ECO:0000313" key="15">
    <source>
        <dbReference type="Proteomes" id="UP000613011"/>
    </source>
</evidence>
<dbReference type="AlphaFoldDB" id="A0A937D4K8"/>
<evidence type="ECO:0000256" key="8">
    <source>
        <dbReference type="ARBA" id="ARBA00023237"/>
    </source>
</evidence>
<feature type="domain" description="Bacterial surface antigen (D15)" evidence="12">
    <location>
        <begin position="361"/>
        <end position="607"/>
    </location>
</feature>
<dbReference type="Proteomes" id="UP000613011">
    <property type="component" value="Unassembled WGS sequence"/>
</dbReference>
<keyword evidence="6 11" id="KW-0732">Signal</keyword>
<evidence type="ECO:0000259" key="13">
    <source>
        <dbReference type="Pfam" id="PF17243"/>
    </source>
</evidence>
<reference evidence="14" key="1">
    <citation type="submission" date="2021-01" db="EMBL/GenBank/DDBJ databases">
        <title>Ramlibacter sp. strain AW1 16S ribosomal RNA gene Genome sequencing and assembly.</title>
        <authorList>
            <person name="Kang M."/>
        </authorList>
    </citation>
    <scope>NUCLEOTIDE SEQUENCE</scope>
    <source>
        <strain evidence="14">AW1</strain>
    </source>
</reference>
<keyword evidence="15" id="KW-1185">Reference proteome</keyword>
<evidence type="ECO:0000256" key="11">
    <source>
        <dbReference type="SAM" id="SignalP"/>
    </source>
</evidence>
<keyword evidence="5" id="KW-0812">Transmembrane</keyword>
<dbReference type="Pfam" id="PF01103">
    <property type="entry name" value="Omp85"/>
    <property type="match status" value="1"/>
</dbReference>
<dbReference type="PANTHER" id="PTHR12815:SF47">
    <property type="entry name" value="TRANSLOCATION AND ASSEMBLY MODULE SUBUNIT TAMA"/>
    <property type="match status" value="1"/>
</dbReference>
<comment type="subcellular location">
    <subcellularLocation>
        <location evidence="1">Cell outer membrane</location>
    </subcellularLocation>
</comment>
<proteinExistence type="inferred from homology"/>
<gene>
    <name evidence="14" type="ORF">JI739_08745</name>
</gene>
<keyword evidence="4" id="KW-1134">Transmembrane beta strand</keyword>
<dbReference type="RefSeq" id="WP_201683508.1">
    <property type="nucleotide sequence ID" value="NZ_JAEQNA010000002.1"/>
</dbReference>
<sequence>MRDWLRPARSLTLVATLALAALAPALAQEAPAPPAENTGRPAFDIDVRAPDAQRELLEQHLSLGRYREVSDLEDVELERLVAQAEQEARRLLATQGYFNPDLRIRVERDRTPPRVVIEVGLNEQARIEQVDIQFEGDVARSTEPEVAEQRETIRRDWPLPVGEPFTQESWSSAKDEALDVLLARRYPRARVSYSLAAVDALASRASLGLRLDSGPAFTLGPLVVTGADRYPELVAQRLARLPEGSVYDRAEIVEAQLRLTGSGYYDSAFIVVDPQGPPSAAPVQLTVREAAIHRWVLGVGLTTDLGPQASVEYRNNRFPNPYWRTEVRTRIERTAPFAEVELLSIPNPDGWRWSGLVRGSRTLDENEQDTRALRLRAGRIRVGNRISREAYLELDRATVRDSTGATASESGAGSALMANYIVSWRYFDSLTLPTRGWGVAAELGAGFTLTGNRRPFQRTVLRGQTFFPFTSSRLLLRSEVGAVFAADDAELPGTQLFRTGGDTSVRGYGFRDIGVRRASGADSPGRYLLVGSVEWLRPIRRNNLPTNLEHTLFIDAGAVADRPGDLDPVLGVGTGVRYNSPIGPLQASVAYGVETQRFRLHLSVGVTF</sequence>
<evidence type="ECO:0000256" key="10">
    <source>
        <dbReference type="ARBA" id="ARBA00093548"/>
    </source>
</evidence>
<evidence type="ECO:0000256" key="6">
    <source>
        <dbReference type="ARBA" id="ARBA00022729"/>
    </source>
</evidence>
<keyword evidence="7" id="KW-0472">Membrane</keyword>
<evidence type="ECO:0000256" key="2">
    <source>
        <dbReference type="ARBA" id="ARBA00010248"/>
    </source>
</evidence>
<evidence type="ECO:0000256" key="1">
    <source>
        <dbReference type="ARBA" id="ARBA00004442"/>
    </source>
</evidence>
<dbReference type="GO" id="GO:0009279">
    <property type="term" value="C:cell outer membrane"/>
    <property type="evidence" value="ECO:0007669"/>
    <property type="project" value="UniProtKB-SubCell"/>
</dbReference>
<evidence type="ECO:0000259" key="12">
    <source>
        <dbReference type="Pfam" id="PF01103"/>
    </source>
</evidence>
<feature type="chain" id="PRO_5037735495" description="Translocation and assembly module subunit TamA" evidence="11">
    <location>
        <begin position="28"/>
        <end position="608"/>
    </location>
</feature>
<evidence type="ECO:0000313" key="14">
    <source>
        <dbReference type="EMBL" id="MBL0420427.1"/>
    </source>
</evidence>
<feature type="domain" description="TamA POTRA" evidence="13">
    <location>
        <begin position="51"/>
        <end position="119"/>
    </location>
</feature>
<evidence type="ECO:0000256" key="5">
    <source>
        <dbReference type="ARBA" id="ARBA00022692"/>
    </source>
</evidence>
<dbReference type="Gene3D" id="2.40.160.50">
    <property type="entry name" value="membrane protein fhac: a member of the omp85/tpsb transporter family"/>
    <property type="match status" value="1"/>
</dbReference>
<evidence type="ECO:0000256" key="7">
    <source>
        <dbReference type="ARBA" id="ARBA00023136"/>
    </source>
</evidence>